<dbReference type="PANTHER" id="PTHR40606:SF1">
    <property type="entry name" value="UPF0339 PROTEIN YEGP"/>
    <property type="match status" value="1"/>
</dbReference>
<dbReference type="InterPro" id="IPR036913">
    <property type="entry name" value="YegP-like_sf"/>
</dbReference>
<feature type="domain" description="DUF1508" evidence="2">
    <location>
        <begin position="12"/>
        <end position="55"/>
    </location>
</feature>
<dbReference type="Proteomes" id="UP001595556">
    <property type="component" value="Unassembled WGS sequence"/>
</dbReference>
<evidence type="ECO:0000259" key="2">
    <source>
        <dbReference type="Pfam" id="PF07411"/>
    </source>
</evidence>
<sequence length="111" mass="11897">MSGKFELKTAGNGQIMFNLLAANGQVILTSETYKARASAINGVESVKKNAPETHRFAFHVSSNGRHYFTLKAANGQVIGTSQMYSTPDSARQGMLSCQSNAPSAALEDLTR</sequence>
<evidence type="ECO:0000313" key="4">
    <source>
        <dbReference type="Proteomes" id="UP001595556"/>
    </source>
</evidence>
<gene>
    <name evidence="3" type="ORF">ACFOEN_05375</name>
</gene>
<dbReference type="Gene3D" id="2.30.29.80">
    <property type="match status" value="1"/>
</dbReference>
<evidence type="ECO:0000313" key="3">
    <source>
        <dbReference type="EMBL" id="MFC3147070.1"/>
    </source>
</evidence>
<accession>A0ABV7H3L9</accession>
<dbReference type="InterPro" id="IPR051141">
    <property type="entry name" value="UPF0339_domain"/>
</dbReference>
<feature type="domain" description="DUF1508" evidence="2">
    <location>
        <begin position="62"/>
        <end position="108"/>
    </location>
</feature>
<dbReference type="InterPro" id="IPR010879">
    <property type="entry name" value="DUF1508"/>
</dbReference>
<dbReference type="RefSeq" id="WP_054124181.1">
    <property type="nucleotide sequence ID" value="NZ_CP180191.1"/>
</dbReference>
<evidence type="ECO:0000256" key="1">
    <source>
        <dbReference type="SAM" id="MobiDB-lite"/>
    </source>
</evidence>
<proteinExistence type="predicted"/>
<name>A0ABV7H3L9_9BURK</name>
<keyword evidence="4" id="KW-1185">Reference proteome</keyword>
<organism evidence="3 4">
    <name type="scientific">Piscinibacterium candidicorallinum</name>
    <dbReference type="NCBI Taxonomy" id="1793872"/>
    <lineage>
        <taxon>Bacteria</taxon>
        <taxon>Pseudomonadati</taxon>
        <taxon>Pseudomonadota</taxon>
        <taxon>Betaproteobacteria</taxon>
        <taxon>Burkholderiales</taxon>
        <taxon>Piscinibacterium</taxon>
    </lineage>
</organism>
<protein>
    <submittedName>
        <fullName evidence="3">YegP family protein</fullName>
    </submittedName>
</protein>
<reference evidence="4" key="1">
    <citation type="journal article" date="2019" name="Int. J. Syst. Evol. Microbiol.">
        <title>The Global Catalogue of Microorganisms (GCM) 10K type strain sequencing project: providing services to taxonomists for standard genome sequencing and annotation.</title>
        <authorList>
            <consortium name="The Broad Institute Genomics Platform"/>
            <consortium name="The Broad Institute Genome Sequencing Center for Infectious Disease"/>
            <person name="Wu L."/>
            <person name="Ma J."/>
        </authorList>
    </citation>
    <scope>NUCLEOTIDE SEQUENCE [LARGE SCALE GENOMIC DNA]</scope>
    <source>
        <strain evidence="4">KCTC 52168</strain>
    </source>
</reference>
<comment type="caution">
    <text evidence="3">The sequence shown here is derived from an EMBL/GenBank/DDBJ whole genome shotgun (WGS) entry which is preliminary data.</text>
</comment>
<dbReference type="SUPFAM" id="SSF160113">
    <property type="entry name" value="YegP-like"/>
    <property type="match status" value="2"/>
</dbReference>
<dbReference type="Pfam" id="PF07411">
    <property type="entry name" value="DUF1508"/>
    <property type="match status" value="2"/>
</dbReference>
<feature type="compositionally biased region" description="Polar residues" evidence="1">
    <location>
        <begin position="89"/>
        <end position="102"/>
    </location>
</feature>
<feature type="region of interest" description="Disordered" evidence="1">
    <location>
        <begin position="89"/>
        <end position="111"/>
    </location>
</feature>
<dbReference type="PANTHER" id="PTHR40606">
    <property type="match status" value="1"/>
</dbReference>
<dbReference type="EMBL" id="JBHRTI010000003">
    <property type="protein sequence ID" value="MFC3147070.1"/>
    <property type="molecule type" value="Genomic_DNA"/>
</dbReference>